<dbReference type="OrthoDB" id="165483at2"/>
<evidence type="ECO:0000313" key="2">
    <source>
        <dbReference type="Proteomes" id="UP000215459"/>
    </source>
</evidence>
<dbReference type="SUPFAM" id="SSF140663">
    <property type="entry name" value="TTHA0068-like"/>
    <property type="match status" value="1"/>
</dbReference>
<keyword evidence="2" id="KW-1185">Reference proteome</keyword>
<evidence type="ECO:0000313" key="1">
    <source>
        <dbReference type="EMBL" id="OYD07477.1"/>
    </source>
</evidence>
<dbReference type="PANTHER" id="PTHR34796">
    <property type="entry name" value="EXPRESSED PROTEIN"/>
    <property type="match status" value="1"/>
</dbReference>
<dbReference type="Pfam" id="PF03745">
    <property type="entry name" value="DUF309"/>
    <property type="match status" value="1"/>
</dbReference>
<dbReference type="Proteomes" id="UP000215459">
    <property type="component" value="Unassembled WGS sequence"/>
</dbReference>
<dbReference type="Gene3D" id="1.10.3450.10">
    <property type="entry name" value="TTHA0068-like"/>
    <property type="match status" value="1"/>
</dbReference>
<dbReference type="EMBL" id="NOWF01000006">
    <property type="protein sequence ID" value="OYD07477.1"/>
    <property type="molecule type" value="Genomic_DNA"/>
</dbReference>
<dbReference type="InterPro" id="IPR005500">
    <property type="entry name" value="DUF309"/>
</dbReference>
<comment type="caution">
    <text evidence="1">The sequence shown here is derived from an EMBL/GenBank/DDBJ whole genome shotgun (WGS) entry which is preliminary data.</text>
</comment>
<organism evidence="1 2">
    <name type="scientific">Paludifilum halophilum</name>
    <dbReference type="NCBI Taxonomy" id="1642702"/>
    <lineage>
        <taxon>Bacteria</taxon>
        <taxon>Bacillati</taxon>
        <taxon>Bacillota</taxon>
        <taxon>Bacilli</taxon>
        <taxon>Bacillales</taxon>
        <taxon>Thermoactinomycetaceae</taxon>
        <taxon>Paludifilum</taxon>
    </lineage>
</organism>
<dbReference type="AlphaFoldDB" id="A0A235B6G1"/>
<dbReference type="RefSeq" id="WP_094264713.1">
    <property type="nucleotide sequence ID" value="NZ_NOWF01000006.1"/>
</dbReference>
<evidence type="ECO:0008006" key="3">
    <source>
        <dbReference type="Google" id="ProtNLM"/>
    </source>
</evidence>
<reference evidence="1 2" key="1">
    <citation type="submission" date="2017-07" db="EMBL/GenBank/DDBJ databases">
        <title>The genome sequence of Paludifilum halophilum highlights mechanisms for microbial adaptation to high salt environemnts.</title>
        <authorList>
            <person name="Belbahri L."/>
        </authorList>
    </citation>
    <scope>NUCLEOTIDE SEQUENCE [LARGE SCALE GENOMIC DNA]</scope>
    <source>
        <strain evidence="1 2">DSM 102817</strain>
    </source>
</reference>
<proteinExistence type="predicted"/>
<accession>A0A235B6G1</accession>
<gene>
    <name evidence="1" type="ORF">CHM34_11290</name>
</gene>
<protein>
    <recommendedName>
        <fullName evidence="3">DUF309 domain-containing protein</fullName>
    </recommendedName>
</protein>
<dbReference type="InterPro" id="IPR023203">
    <property type="entry name" value="TTHA0068_sf"/>
</dbReference>
<name>A0A235B6G1_9BACL</name>
<sequence length="149" mass="17519">MDHVRSEGEAYSPLFVQFLYYFNVERDYFECHEVLEELWLEEGRSLLYQGLLQVAVALYHFRNDNVNGARKLFQGALDKLANYPGDSLGIDLGRIREESRHYLKKLNAYETSPFPFYDLNIVILDSALQEKVEKYREERGASERKGRDL</sequence>
<dbReference type="PANTHER" id="PTHR34796:SF1">
    <property type="entry name" value="EXPRESSED PROTEIN"/>
    <property type="match status" value="1"/>
</dbReference>